<dbReference type="GeneID" id="54991120"/>
<organism evidence="1 2">
    <name type="scientific">Pseudomonas phage Achelous</name>
    <dbReference type="NCBI Taxonomy" id="2163982"/>
    <lineage>
        <taxon>Viruses</taxon>
        <taxon>Duplodnaviria</taxon>
        <taxon>Heunggongvirae</taxon>
        <taxon>Uroviricota</taxon>
        <taxon>Caudoviricetes</taxon>
        <taxon>Autographivirales</taxon>
        <taxon>Autosignataviridae</taxon>
        <taxon>Colwellvirinae</taxon>
        <taxon>Nerthusvirus</taxon>
        <taxon>Nerthusvirus achelous</taxon>
        <taxon>Uliginvirus achelous</taxon>
    </lineage>
</organism>
<evidence type="ECO:0000313" key="2">
    <source>
        <dbReference type="Proteomes" id="UP000247252"/>
    </source>
</evidence>
<dbReference type="RefSeq" id="YP_009800619.1">
    <property type="nucleotide sequence ID" value="NC_047956.1"/>
</dbReference>
<dbReference type="Proteomes" id="UP000247252">
    <property type="component" value="Segment"/>
</dbReference>
<protein>
    <submittedName>
        <fullName evidence="1">Uncharacterized protein</fullName>
    </submittedName>
</protein>
<dbReference type="EMBL" id="MH113814">
    <property type="protein sequence ID" value="AWD90701.1"/>
    <property type="molecule type" value="Genomic_DNA"/>
</dbReference>
<sequence>MSQHAYWSNVGFQRGLHRMALDLSRVPVDCRFKYRQAYDQAWALPNSTNPRPPRGNWFLRLVIWVGRKLGFFNI</sequence>
<reference evidence="1 2" key="1">
    <citation type="submission" date="2018-03" db="EMBL/GenBank/DDBJ databases">
        <title>Phage therapy in agriculture - a green tech approach to combat plant pathogenic bacteria.</title>
        <authorList>
            <person name="Carstens A.B."/>
            <person name="Djurhuus A.M."/>
            <person name="Hansen L.H."/>
        </authorList>
    </citation>
    <scope>NUCLEOTIDE SEQUENCE [LARGE SCALE GENOMIC DNA]</scope>
</reference>
<dbReference type="KEGG" id="vg:54991120"/>
<keyword evidence="2" id="KW-1185">Reference proteome</keyword>
<accession>A0A2S1GMT3</accession>
<name>A0A2S1GMT3_9CAUD</name>
<proteinExistence type="predicted"/>
<evidence type="ECO:0000313" key="1">
    <source>
        <dbReference type="EMBL" id="AWD90701.1"/>
    </source>
</evidence>